<organism evidence="5 6">
    <name type="scientific">Poecilia mexicana</name>
    <dbReference type="NCBI Taxonomy" id="48701"/>
    <lineage>
        <taxon>Eukaryota</taxon>
        <taxon>Metazoa</taxon>
        <taxon>Chordata</taxon>
        <taxon>Craniata</taxon>
        <taxon>Vertebrata</taxon>
        <taxon>Euteleostomi</taxon>
        <taxon>Actinopterygii</taxon>
        <taxon>Neopterygii</taxon>
        <taxon>Teleostei</taxon>
        <taxon>Neoteleostei</taxon>
        <taxon>Acanthomorphata</taxon>
        <taxon>Ovalentaria</taxon>
        <taxon>Atherinomorphae</taxon>
        <taxon>Cyprinodontiformes</taxon>
        <taxon>Poeciliidae</taxon>
        <taxon>Poeciliinae</taxon>
        <taxon>Poecilia</taxon>
    </lineage>
</organism>
<dbReference type="Pfam" id="PF07647">
    <property type="entry name" value="SAM_2"/>
    <property type="match status" value="1"/>
</dbReference>
<dbReference type="GO" id="GO:0031175">
    <property type="term" value="P:neuron projection development"/>
    <property type="evidence" value="ECO:0007669"/>
    <property type="project" value="TreeGrafter"/>
</dbReference>
<proteinExistence type="predicted"/>
<dbReference type="GO" id="GO:0005737">
    <property type="term" value="C:cytoplasm"/>
    <property type="evidence" value="ECO:0007669"/>
    <property type="project" value="TreeGrafter"/>
</dbReference>
<feature type="compositionally biased region" description="Pro residues" evidence="3">
    <location>
        <begin position="17"/>
        <end position="30"/>
    </location>
</feature>
<dbReference type="GO" id="GO:0019722">
    <property type="term" value="P:calcium-mediated signaling"/>
    <property type="evidence" value="ECO:0007669"/>
    <property type="project" value="TreeGrafter"/>
</dbReference>
<accession>A0A3B3XYJ1</accession>
<dbReference type="GO" id="GO:0051015">
    <property type="term" value="F:actin filament binding"/>
    <property type="evidence" value="ECO:0007669"/>
    <property type="project" value="TreeGrafter"/>
</dbReference>
<reference evidence="5" key="1">
    <citation type="submission" date="2025-08" db="UniProtKB">
        <authorList>
            <consortium name="Ensembl"/>
        </authorList>
    </citation>
    <scope>IDENTIFICATION</scope>
</reference>
<dbReference type="PANTHER" id="PTHR16154">
    <property type="entry name" value="NEURABIN"/>
    <property type="match status" value="1"/>
</dbReference>
<keyword evidence="2" id="KW-0175">Coiled coil</keyword>
<evidence type="ECO:0000313" key="5">
    <source>
        <dbReference type="Ensembl" id="ENSPMEP00000020121.1"/>
    </source>
</evidence>
<dbReference type="GO" id="GO:0007015">
    <property type="term" value="P:actin filament organization"/>
    <property type="evidence" value="ECO:0007669"/>
    <property type="project" value="TreeGrafter"/>
</dbReference>
<dbReference type="PROSITE" id="PS50105">
    <property type="entry name" value="SAM_DOMAIN"/>
    <property type="match status" value="1"/>
</dbReference>
<name>A0A3B3XYJ1_9TELE</name>
<keyword evidence="6" id="KW-1185">Reference proteome</keyword>
<feature type="region of interest" description="Disordered" evidence="3">
    <location>
        <begin position="132"/>
        <end position="187"/>
    </location>
</feature>
<dbReference type="GO" id="GO:0014069">
    <property type="term" value="C:postsynaptic density"/>
    <property type="evidence" value="ECO:0007669"/>
    <property type="project" value="TreeGrafter"/>
</dbReference>
<dbReference type="InterPro" id="IPR001660">
    <property type="entry name" value="SAM"/>
</dbReference>
<protein>
    <recommendedName>
        <fullName evidence="4">SAM domain-containing protein</fullName>
    </recommendedName>
</protein>
<evidence type="ECO:0000256" key="2">
    <source>
        <dbReference type="ARBA" id="ARBA00023054"/>
    </source>
</evidence>
<dbReference type="InterPro" id="IPR013761">
    <property type="entry name" value="SAM/pointed_sf"/>
</dbReference>
<dbReference type="InterPro" id="IPR043446">
    <property type="entry name" value="Neurabin-like"/>
</dbReference>
<dbReference type="SUPFAM" id="SSF47769">
    <property type="entry name" value="SAM/Pointed domain"/>
    <property type="match status" value="1"/>
</dbReference>
<evidence type="ECO:0000259" key="4">
    <source>
        <dbReference type="PROSITE" id="PS50105"/>
    </source>
</evidence>
<dbReference type="Proteomes" id="UP000261480">
    <property type="component" value="Unplaced"/>
</dbReference>
<feature type="region of interest" description="Disordered" evidence="3">
    <location>
        <begin position="1"/>
        <end position="55"/>
    </location>
</feature>
<dbReference type="AlphaFoldDB" id="A0A3B3XYJ1"/>
<dbReference type="Ensembl" id="ENSPMET00000029676.1">
    <property type="protein sequence ID" value="ENSPMEP00000020121.1"/>
    <property type="gene ID" value="ENSPMEG00000023200.1"/>
</dbReference>
<reference evidence="5" key="2">
    <citation type="submission" date="2025-09" db="UniProtKB">
        <authorList>
            <consortium name="Ensembl"/>
        </authorList>
    </citation>
    <scope>IDENTIFICATION</scope>
</reference>
<keyword evidence="1" id="KW-0597">Phosphoprotein</keyword>
<sequence length="195" mass="21632">MLFLLSVQESALSEEFSPPPTSSSTSPPPESSSRSSHPYHTLSQSSDEPCDDLSSSVSSWSTQEVCQWLRGLHMEQYIPEFSARDIDGEQLLQMDSTKLKVTMRMVLIMGSPLQRYSDPLLSLCSAGSGRAQFVRPQRSEAPHQRRPNCGGEREESSGQTGETEGKTAQERPGAAQELTTTTRGRQRIVHRFLSE</sequence>
<dbReference type="GO" id="GO:0030425">
    <property type="term" value="C:dendrite"/>
    <property type="evidence" value="ECO:0007669"/>
    <property type="project" value="TreeGrafter"/>
</dbReference>
<dbReference type="GO" id="GO:0015629">
    <property type="term" value="C:actin cytoskeleton"/>
    <property type="evidence" value="ECO:0007669"/>
    <property type="project" value="TreeGrafter"/>
</dbReference>
<evidence type="ECO:0000256" key="3">
    <source>
        <dbReference type="SAM" id="MobiDB-lite"/>
    </source>
</evidence>
<dbReference type="PANTHER" id="PTHR16154:SF24">
    <property type="entry name" value="NEURABIN-2"/>
    <property type="match status" value="1"/>
</dbReference>
<dbReference type="Gene3D" id="1.10.150.50">
    <property type="entry name" value="Transcription Factor, Ets-1"/>
    <property type="match status" value="1"/>
</dbReference>
<evidence type="ECO:0000256" key="1">
    <source>
        <dbReference type="ARBA" id="ARBA00022553"/>
    </source>
</evidence>
<dbReference type="SMART" id="SM00454">
    <property type="entry name" value="SAM"/>
    <property type="match status" value="1"/>
</dbReference>
<feature type="domain" description="SAM" evidence="4">
    <location>
        <begin position="60"/>
        <end position="105"/>
    </location>
</feature>
<evidence type="ECO:0000313" key="6">
    <source>
        <dbReference type="Proteomes" id="UP000261480"/>
    </source>
</evidence>